<organism evidence="2 3">
    <name type="scientific">Algoriphagus marincola HL-49</name>
    <dbReference type="NCBI Taxonomy" id="1305737"/>
    <lineage>
        <taxon>Bacteria</taxon>
        <taxon>Pseudomonadati</taxon>
        <taxon>Bacteroidota</taxon>
        <taxon>Cytophagia</taxon>
        <taxon>Cytophagales</taxon>
        <taxon>Cyclobacteriaceae</taxon>
        <taxon>Algoriphagus</taxon>
    </lineage>
</organism>
<keyword evidence="1" id="KW-0812">Transmembrane</keyword>
<keyword evidence="1" id="KW-0472">Membrane</keyword>
<dbReference type="InterPro" id="IPR005625">
    <property type="entry name" value="PepSY-ass_TM"/>
</dbReference>
<feature type="transmembrane region" description="Helical" evidence="1">
    <location>
        <begin position="164"/>
        <end position="185"/>
    </location>
</feature>
<name>A0A0P7XXG6_9BACT</name>
<comment type="caution">
    <text evidence="2">The sequence shown here is derived from an EMBL/GenBank/DDBJ whole genome shotgun (WGS) entry which is preliminary data.</text>
</comment>
<gene>
    <name evidence="2" type="primary">piuB</name>
    <name evidence="2" type="ORF">HLUCCX10_14880</name>
</gene>
<keyword evidence="1" id="KW-1133">Transmembrane helix</keyword>
<sequence>MAATNPLWKKVRKLFNDIHLYAGLISGLVVILVCLSGTIYVYNTEIKEWSDSERYFVEEEGSRLSLDELRSKVESQIGGEVTSVFVSEDPSRTVQFSLLKEGEKGRGTTYFVNPYSGEVVADNSERTAAEEFMSMQFSLHRWLLIDRIEAPLLESMSNRELGRLINGIATSLFLIGVLTGIVIWVPQKVKSWRQGLKVKWSGNWKRVNHDLHNTLAFYSLIALLIMSATGLFWSFQWYREGWQKTWDTYQPPKEEQKGEGAIEIVPGPALQFSLDQALAQANVALPYSGNSRISLPKDDSQSISISKYRTGFFARSGSDQLQLDQANLQVKETKLFSDMTVRQQIGRSVKSLHTGEIFGTFTKFLWFVACLIATSLPITGTLIWWNKRKKKKPSSQKSKVKKRQVEMA</sequence>
<feature type="transmembrane region" description="Helical" evidence="1">
    <location>
        <begin position="364"/>
        <end position="385"/>
    </location>
</feature>
<reference evidence="2 3" key="1">
    <citation type="submission" date="2015-09" db="EMBL/GenBank/DDBJ databases">
        <title>Identification and resolution of microdiversity through metagenomic sequencing of parallel consortia.</title>
        <authorList>
            <person name="Nelson W.C."/>
            <person name="Romine M.F."/>
            <person name="Lindemann S.R."/>
        </authorList>
    </citation>
    <scope>NUCLEOTIDE SEQUENCE [LARGE SCALE GENOMIC DNA]</scope>
    <source>
        <strain evidence="2">HL-49</strain>
    </source>
</reference>
<accession>A0A0P7XXG6</accession>
<feature type="transmembrane region" description="Helical" evidence="1">
    <location>
        <begin position="215"/>
        <end position="235"/>
    </location>
</feature>
<dbReference type="STRING" id="1305737.GCA_000526355_01883"/>
<dbReference type="Proteomes" id="UP000050421">
    <property type="component" value="Unassembled WGS sequence"/>
</dbReference>
<proteinExistence type="predicted"/>
<dbReference type="OrthoDB" id="111691at2"/>
<dbReference type="PATRIC" id="fig|1305737.6.peg.3722"/>
<evidence type="ECO:0000313" key="2">
    <source>
        <dbReference type="EMBL" id="KPQ12293.1"/>
    </source>
</evidence>
<protein>
    <submittedName>
        <fullName evidence="2">Iron-uptake protein PiuB</fullName>
    </submittedName>
</protein>
<dbReference type="PANTHER" id="PTHR34219:SF3">
    <property type="entry name" value="BLL7967 PROTEIN"/>
    <property type="match status" value="1"/>
</dbReference>
<dbReference type="Pfam" id="PF03929">
    <property type="entry name" value="PepSY_TM"/>
    <property type="match status" value="1"/>
</dbReference>
<evidence type="ECO:0000313" key="3">
    <source>
        <dbReference type="Proteomes" id="UP000050421"/>
    </source>
</evidence>
<dbReference type="PANTHER" id="PTHR34219">
    <property type="entry name" value="IRON-REGULATED INNER MEMBRANE PROTEIN-RELATED"/>
    <property type="match status" value="1"/>
</dbReference>
<dbReference type="eggNOG" id="COG3182">
    <property type="taxonomic scope" value="Bacteria"/>
</dbReference>
<feature type="transmembrane region" description="Helical" evidence="1">
    <location>
        <begin position="20"/>
        <end position="42"/>
    </location>
</feature>
<evidence type="ECO:0000256" key="1">
    <source>
        <dbReference type="SAM" id="Phobius"/>
    </source>
</evidence>
<dbReference type="AlphaFoldDB" id="A0A0P7XXG6"/>
<dbReference type="EMBL" id="LJXT01000115">
    <property type="protein sequence ID" value="KPQ12293.1"/>
    <property type="molecule type" value="Genomic_DNA"/>
</dbReference>